<keyword evidence="2" id="KW-1185">Reference proteome</keyword>
<accession>A0A915DI57</accession>
<proteinExistence type="predicted"/>
<protein>
    <submittedName>
        <fullName evidence="3">Uncharacterized protein</fullName>
    </submittedName>
</protein>
<dbReference type="Proteomes" id="UP000887574">
    <property type="component" value="Unplaced"/>
</dbReference>
<evidence type="ECO:0000256" key="1">
    <source>
        <dbReference type="SAM" id="MobiDB-lite"/>
    </source>
</evidence>
<feature type="compositionally biased region" description="Basic and acidic residues" evidence="1">
    <location>
        <begin position="54"/>
        <end position="67"/>
    </location>
</feature>
<reference evidence="3" key="1">
    <citation type="submission" date="2022-11" db="UniProtKB">
        <authorList>
            <consortium name="WormBaseParasite"/>
        </authorList>
    </citation>
    <scope>IDENTIFICATION</scope>
</reference>
<feature type="compositionally biased region" description="Basic and acidic residues" evidence="1">
    <location>
        <begin position="78"/>
        <end position="91"/>
    </location>
</feature>
<sequence>MTYVNSVLQVDASKRAISLRTPEPSSYEQSSCDKSSMCRSRNKFLHGKSSVMSRDVDTRKLASRENPEILEDSQNGSAEHDPDKIPVVKDPDSTVLEWPVDKIQMVEEVQNGKDLETVVVVLIRPGNVDPGVQFMEDWLRKSNMLFQYDDGDESSHSHTSSLLSSKELASGCDDH</sequence>
<dbReference type="WBParaSite" id="jg20175">
    <property type="protein sequence ID" value="jg20175"/>
    <property type="gene ID" value="jg20175"/>
</dbReference>
<evidence type="ECO:0000313" key="3">
    <source>
        <dbReference type="WBParaSite" id="jg20175"/>
    </source>
</evidence>
<dbReference type="AlphaFoldDB" id="A0A915DI57"/>
<organism evidence="2 3">
    <name type="scientific">Ditylenchus dipsaci</name>
    <dbReference type="NCBI Taxonomy" id="166011"/>
    <lineage>
        <taxon>Eukaryota</taxon>
        <taxon>Metazoa</taxon>
        <taxon>Ecdysozoa</taxon>
        <taxon>Nematoda</taxon>
        <taxon>Chromadorea</taxon>
        <taxon>Rhabditida</taxon>
        <taxon>Tylenchina</taxon>
        <taxon>Tylenchomorpha</taxon>
        <taxon>Sphaerularioidea</taxon>
        <taxon>Anguinidae</taxon>
        <taxon>Anguininae</taxon>
        <taxon>Ditylenchus</taxon>
    </lineage>
</organism>
<evidence type="ECO:0000313" key="2">
    <source>
        <dbReference type="Proteomes" id="UP000887574"/>
    </source>
</evidence>
<name>A0A915DI57_9BILA</name>
<feature type="region of interest" description="Disordered" evidence="1">
    <location>
        <begin position="150"/>
        <end position="175"/>
    </location>
</feature>
<feature type="region of interest" description="Disordered" evidence="1">
    <location>
        <begin position="43"/>
        <end position="91"/>
    </location>
</feature>